<dbReference type="Proteomes" id="UP000078272">
    <property type="component" value="Unassembled WGS sequence"/>
</dbReference>
<dbReference type="InterPro" id="IPR022893">
    <property type="entry name" value="Shikimate_DH_fam"/>
</dbReference>
<dbReference type="Gene3D" id="3.40.50.10860">
    <property type="entry name" value="Leucine Dehydrogenase, chain A, domain 1"/>
    <property type="match status" value="1"/>
</dbReference>
<comment type="caution">
    <text evidence="4">Lacks conserved residue(s) required for the propagation of feature annotation.</text>
</comment>
<feature type="binding site" evidence="4">
    <location>
        <begin position="32"/>
        <end position="34"/>
    </location>
    <ligand>
        <name>shikimate</name>
        <dbReference type="ChEBI" id="CHEBI:36208"/>
    </ligand>
</feature>
<evidence type="ECO:0000256" key="3">
    <source>
        <dbReference type="ARBA" id="ARBA00023141"/>
    </source>
</evidence>
<dbReference type="CDD" id="cd01065">
    <property type="entry name" value="NAD_bind_Shikimate_DH"/>
    <property type="match status" value="1"/>
</dbReference>
<comment type="pathway">
    <text evidence="1 4">Metabolic intermediate biosynthesis; chorismate biosynthesis; chorismate from D-erythrose 4-phosphate and phosphoenolpyruvate: step 4/7.</text>
</comment>
<dbReference type="AlphaFoldDB" id="A0A175RDD5"/>
<feature type="binding site" evidence="4">
    <location>
        <position position="242"/>
    </location>
    <ligand>
        <name>shikimate</name>
        <dbReference type="ChEBI" id="CHEBI:36208"/>
    </ligand>
</feature>
<keyword evidence="2 4" id="KW-0560">Oxidoreductase</keyword>
<name>A0A175RDD5_9HYPH</name>
<feature type="binding site" evidence="4">
    <location>
        <begin position="148"/>
        <end position="152"/>
    </location>
    <ligand>
        <name>NADP(+)</name>
        <dbReference type="ChEBI" id="CHEBI:58349"/>
    </ligand>
</feature>
<comment type="function">
    <text evidence="4">Involved in the biosynthesis of the chorismate, which leads to the biosynthesis of aromatic amino acids. Catalyzes the reversible NADPH linked reduction of 3-dehydroshikimate (DHSA) to yield shikimate (SA).</text>
</comment>
<evidence type="ECO:0000256" key="1">
    <source>
        <dbReference type="ARBA" id="ARBA00004871"/>
    </source>
</evidence>
<dbReference type="Pfam" id="PF18317">
    <property type="entry name" value="SDH_C"/>
    <property type="match status" value="1"/>
</dbReference>
<dbReference type="GO" id="GO:0019632">
    <property type="term" value="P:shikimate metabolic process"/>
    <property type="evidence" value="ECO:0007669"/>
    <property type="project" value="TreeGrafter"/>
</dbReference>
<feature type="binding site" evidence="4">
    <location>
        <position position="124"/>
    </location>
    <ligand>
        <name>shikimate</name>
        <dbReference type="ChEBI" id="CHEBI:36208"/>
    </ligand>
</feature>
<reference evidence="7 8" key="1">
    <citation type="journal article" date="2016" name="Front. Microbiol.">
        <title>Genomic Resource of Rice Seed Associated Bacteria.</title>
        <authorList>
            <person name="Midha S."/>
            <person name="Bansal K."/>
            <person name="Sharma S."/>
            <person name="Kumar N."/>
            <person name="Patil P.P."/>
            <person name="Chaudhry V."/>
            <person name="Patil P.B."/>
        </authorList>
    </citation>
    <scope>NUCLEOTIDE SEQUENCE [LARGE SCALE GENOMIC DNA]</scope>
    <source>
        <strain evidence="7 8">NS226</strain>
    </source>
</reference>
<dbReference type="Pfam" id="PF08501">
    <property type="entry name" value="Shikimate_dh_N"/>
    <property type="match status" value="1"/>
</dbReference>
<dbReference type="InterPro" id="IPR013708">
    <property type="entry name" value="Shikimate_DH-bd_N"/>
</dbReference>
<dbReference type="EC" id="1.1.1.25" evidence="4"/>
<feature type="active site" description="Proton acceptor" evidence="4">
    <location>
        <position position="88"/>
    </location>
</feature>
<dbReference type="GO" id="GO:0004764">
    <property type="term" value="F:shikimate 3-dehydrogenase (NADP+) activity"/>
    <property type="evidence" value="ECO:0007669"/>
    <property type="project" value="UniProtKB-UniRule"/>
</dbReference>
<dbReference type="PANTHER" id="PTHR21089:SF1">
    <property type="entry name" value="BIFUNCTIONAL 3-DEHYDROQUINATE DEHYDRATASE_SHIKIMATE DEHYDROGENASE, CHLOROPLASTIC"/>
    <property type="match status" value="1"/>
</dbReference>
<dbReference type="InterPro" id="IPR046346">
    <property type="entry name" value="Aminoacid_DH-like_N_sf"/>
</dbReference>
<evidence type="ECO:0000313" key="7">
    <source>
        <dbReference type="EMBL" id="KTQ97064.1"/>
    </source>
</evidence>
<feature type="binding site" evidence="4">
    <location>
        <position position="84"/>
    </location>
    <ligand>
        <name>shikimate</name>
        <dbReference type="ChEBI" id="CHEBI:36208"/>
    </ligand>
</feature>
<dbReference type="SUPFAM" id="SSF51735">
    <property type="entry name" value="NAD(P)-binding Rossmann-fold domains"/>
    <property type="match status" value="1"/>
</dbReference>
<dbReference type="UniPathway" id="UPA00053">
    <property type="reaction ID" value="UER00087"/>
</dbReference>
<keyword evidence="4" id="KW-0028">Amino-acid biosynthesis</keyword>
<gene>
    <name evidence="4" type="primary">aroE</name>
    <name evidence="7" type="ORF">NS226_05835</name>
</gene>
<dbReference type="GO" id="GO:0008652">
    <property type="term" value="P:amino acid biosynthetic process"/>
    <property type="evidence" value="ECO:0007669"/>
    <property type="project" value="UniProtKB-KW"/>
</dbReference>
<dbReference type="HAMAP" id="MF_00222">
    <property type="entry name" value="Shikimate_DH_AroE"/>
    <property type="match status" value="1"/>
</dbReference>
<feature type="domain" description="SDH C-terminal" evidence="6">
    <location>
        <begin position="265"/>
        <end position="290"/>
    </location>
</feature>
<protein>
    <recommendedName>
        <fullName evidence="4">Shikimate dehydrogenase (NADP(+))</fullName>
        <shortName evidence="4">SDH</shortName>
        <ecNumber evidence="4">1.1.1.25</ecNumber>
    </recommendedName>
</protein>
<feature type="binding site" evidence="4">
    <location>
        <position position="109"/>
    </location>
    <ligand>
        <name>shikimate</name>
        <dbReference type="ChEBI" id="CHEBI:36208"/>
    </ligand>
</feature>
<evidence type="ECO:0000256" key="2">
    <source>
        <dbReference type="ARBA" id="ARBA00023002"/>
    </source>
</evidence>
<accession>A0A175RDD5</accession>
<comment type="subunit">
    <text evidence="4">Homodimer.</text>
</comment>
<comment type="caution">
    <text evidence="7">The sequence shown here is derived from an EMBL/GenBank/DDBJ whole genome shotgun (WGS) entry which is preliminary data.</text>
</comment>
<dbReference type="STRING" id="401562.NS365_18595"/>
<feature type="binding site" evidence="4">
    <location>
        <position position="263"/>
    </location>
    <ligand>
        <name>NADP(+)</name>
        <dbReference type="ChEBI" id="CHEBI:58349"/>
    </ligand>
</feature>
<dbReference type="NCBIfam" id="NF009201">
    <property type="entry name" value="PRK12549.1"/>
    <property type="match status" value="1"/>
</dbReference>
<evidence type="ECO:0000256" key="4">
    <source>
        <dbReference type="HAMAP-Rule" id="MF_00222"/>
    </source>
</evidence>
<dbReference type="PANTHER" id="PTHR21089">
    <property type="entry name" value="SHIKIMATE DEHYDROGENASE"/>
    <property type="match status" value="1"/>
</dbReference>
<comment type="catalytic activity">
    <reaction evidence="4">
        <text>shikimate + NADP(+) = 3-dehydroshikimate + NADPH + H(+)</text>
        <dbReference type="Rhea" id="RHEA:17737"/>
        <dbReference type="ChEBI" id="CHEBI:15378"/>
        <dbReference type="ChEBI" id="CHEBI:16630"/>
        <dbReference type="ChEBI" id="CHEBI:36208"/>
        <dbReference type="ChEBI" id="CHEBI:57783"/>
        <dbReference type="ChEBI" id="CHEBI:58349"/>
        <dbReference type="EC" id="1.1.1.25"/>
    </reaction>
</comment>
<dbReference type="GO" id="GO:0005829">
    <property type="term" value="C:cytosol"/>
    <property type="evidence" value="ECO:0007669"/>
    <property type="project" value="TreeGrafter"/>
</dbReference>
<organism evidence="7 8">
    <name type="scientific">Aureimonas ureilytica</name>
    <dbReference type="NCBI Taxonomy" id="401562"/>
    <lineage>
        <taxon>Bacteria</taxon>
        <taxon>Pseudomonadati</taxon>
        <taxon>Pseudomonadota</taxon>
        <taxon>Alphaproteobacteria</taxon>
        <taxon>Hyphomicrobiales</taxon>
        <taxon>Aurantimonadaceae</taxon>
        <taxon>Aureimonas</taxon>
    </lineage>
</organism>
<dbReference type="GO" id="GO:0009073">
    <property type="term" value="P:aromatic amino acid family biosynthetic process"/>
    <property type="evidence" value="ECO:0007669"/>
    <property type="project" value="UniProtKB-KW"/>
</dbReference>
<sequence length="299" mass="31805">MQERSHANTQDAGPERGRSVLAGLIGAGIQRSLTPAMHEREGDAQGLRVLYQKIDLTPLGLGVEALPELLTAAERMGFAGLNITYPAKQAVIPHLDELSDDARALGAVNTVVLREGRRIGHNTDWWGFAEGFRRGLPGAQMTRVVQLGAGGAGAAVAHALLTLGTGELILSDVEPSRAQDLAASLCERFGAGRARAAGDLQADLAAATGLTHCTPTGMDKLPGLPLPAEWLHSGLWVAEIVYFPLETELLRRARALGCQTLDGGGMAVFQAVEAFRLFTGLDPDAERMRRHFTEMTSAS</sequence>
<dbReference type="PATRIC" id="fig|401562.3.peg.434"/>
<evidence type="ECO:0000313" key="8">
    <source>
        <dbReference type="Proteomes" id="UP000078272"/>
    </source>
</evidence>
<feature type="binding site" evidence="4">
    <location>
        <position position="270"/>
    </location>
    <ligand>
        <name>shikimate</name>
        <dbReference type="ChEBI" id="CHEBI:36208"/>
    </ligand>
</feature>
<feature type="domain" description="Shikimate dehydrogenase substrate binding N-terminal" evidence="5">
    <location>
        <begin position="24"/>
        <end position="111"/>
    </location>
</feature>
<keyword evidence="4" id="KW-0521">NADP</keyword>
<dbReference type="EMBL" id="LDPZ01000012">
    <property type="protein sequence ID" value="KTQ97064.1"/>
    <property type="molecule type" value="Genomic_DNA"/>
</dbReference>
<proteinExistence type="inferred from homology"/>
<dbReference type="NCBIfam" id="NF001319">
    <property type="entry name" value="PRK00258.3-3"/>
    <property type="match status" value="1"/>
</dbReference>
<dbReference type="GO" id="GO:0009423">
    <property type="term" value="P:chorismate biosynthetic process"/>
    <property type="evidence" value="ECO:0007669"/>
    <property type="project" value="UniProtKB-UniRule"/>
</dbReference>
<dbReference type="InterPro" id="IPR036291">
    <property type="entry name" value="NAD(P)-bd_dom_sf"/>
</dbReference>
<evidence type="ECO:0000259" key="6">
    <source>
        <dbReference type="Pfam" id="PF18317"/>
    </source>
</evidence>
<keyword evidence="3 4" id="KW-0057">Aromatic amino acid biosynthesis</keyword>
<feature type="binding site" evidence="4">
    <location>
        <position position="100"/>
    </location>
    <ligand>
        <name>NADP(+)</name>
        <dbReference type="ChEBI" id="CHEBI:58349"/>
    </ligand>
</feature>
<feature type="binding site" evidence="4">
    <location>
        <position position="240"/>
    </location>
    <ligand>
        <name>NADP(+)</name>
        <dbReference type="ChEBI" id="CHEBI:58349"/>
    </ligand>
</feature>
<dbReference type="Gene3D" id="3.40.50.720">
    <property type="entry name" value="NAD(P)-binding Rossmann-like Domain"/>
    <property type="match status" value="1"/>
</dbReference>
<dbReference type="InterPro" id="IPR041121">
    <property type="entry name" value="SDH_C"/>
</dbReference>
<dbReference type="SUPFAM" id="SSF53223">
    <property type="entry name" value="Aminoacid dehydrogenase-like, N-terminal domain"/>
    <property type="match status" value="1"/>
</dbReference>
<dbReference type="GO" id="GO:0050661">
    <property type="term" value="F:NADP binding"/>
    <property type="evidence" value="ECO:0007669"/>
    <property type="project" value="TreeGrafter"/>
</dbReference>
<evidence type="ECO:0000259" key="5">
    <source>
        <dbReference type="Pfam" id="PF08501"/>
    </source>
</evidence>
<comment type="similarity">
    <text evidence="4">Belongs to the shikimate dehydrogenase family.</text>
</comment>